<reference evidence="1" key="1">
    <citation type="submission" date="2022-08" db="EMBL/GenBank/DDBJ databases">
        <title>Genome Sequence of Lecanicillium fungicola.</title>
        <authorList>
            <person name="Buettner E."/>
        </authorList>
    </citation>
    <scope>NUCLEOTIDE SEQUENCE</scope>
    <source>
        <strain evidence="1">Babe33</strain>
    </source>
</reference>
<dbReference type="Proteomes" id="UP001143910">
    <property type="component" value="Unassembled WGS sequence"/>
</dbReference>
<proteinExistence type="predicted"/>
<protein>
    <submittedName>
        <fullName evidence="1">Uncharacterized protein</fullName>
    </submittedName>
</protein>
<keyword evidence="2" id="KW-1185">Reference proteome</keyword>
<evidence type="ECO:0000313" key="2">
    <source>
        <dbReference type="Proteomes" id="UP001143910"/>
    </source>
</evidence>
<name>A0ACC1MD29_9HYPO</name>
<dbReference type="EMBL" id="JANJQO010003721">
    <property type="protein sequence ID" value="KAJ2956698.1"/>
    <property type="molecule type" value="Genomic_DNA"/>
</dbReference>
<organism evidence="1 2">
    <name type="scientific">Zarea fungicola</name>
    <dbReference type="NCBI Taxonomy" id="93591"/>
    <lineage>
        <taxon>Eukaryota</taxon>
        <taxon>Fungi</taxon>
        <taxon>Dikarya</taxon>
        <taxon>Ascomycota</taxon>
        <taxon>Pezizomycotina</taxon>
        <taxon>Sordariomycetes</taxon>
        <taxon>Hypocreomycetidae</taxon>
        <taxon>Hypocreales</taxon>
        <taxon>Cordycipitaceae</taxon>
        <taxon>Zarea</taxon>
    </lineage>
</organism>
<sequence length="126" mass="13296">MKSAFENALKTAEEFVAAKDGELPSLVAGSNIAGFVKVAQAMHDQGDWWTQALQWCIPLQDVQNGHYSISIQFSGNVGGIKALDSNDDENYTSGNVVSNGHNADFGVTDVTAAGEVRTVTIPLPAG</sequence>
<accession>A0ACC1MD29</accession>
<comment type="caution">
    <text evidence="1">The sequence shown here is derived from an EMBL/GenBank/DDBJ whole genome shotgun (WGS) entry which is preliminary data.</text>
</comment>
<evidence type="ECO:0000313" key="1">
    <source>
        <dbReference type="EMBL" id="KAJ2956698.1"/>
    </source>
</evidence>
<gene>
    <name evidence="1" type="ORF">NQ176_g11303</name>
</gene>